<dbReference type="InterPro" id="IPR040181">
    <property type="entry name" value="PKHG5/7"/>
</dbReference>
<dbReference type="Pfam" id="PF00621">
    <property type="entry name" value="RhoGEF"/>
    <property type="match status" value="1"/>
</dbReference>
<dbReference type="EMBL" id="CAKAEH010001306">
    <property type="protein sequence ID" value="CAG9534392.1"/>
    <property type="molecule type" value="Genomic_DNA"/>
</dbReference>
<dbReference type="PROSITE" id="PS50010">
    <property type="entry name" value="DH_2"/>
    <property type="match status" value="1"/>
</dbReference>
<dbReference type="CDD" id="cd00160">
    <property type="entry name" value="RhoGEF"/>
    <property type="match status" value="1"/>
</dbReference>
<evidence type="ECO:0000256" key="1">
    <source>
        <dbReference type="SAM" id="Coils"/>
    </source>
</evidence>
<dbReference type="OrthoDB" id="660555at2759"/>
<feature type="region of interest" description="Disordered" evidence="2">
    <location>
        <begin position="613"/>
        <end position="637"/>
    </location>
</feature>
<dbReference type="GO" id="GO:0030139">
    <property type="term" value="C:endocytic vesicle"/>
    <property type="evidence" value="ECO:0007669"/>
    <property type="project" value="TreeGrafter"/>
</dbReference>
<dbReference type="GO" id="GO:0043542">
    <property type="term" value="P:endothelial cell migration"/>
    <property type="evidence" value="ECO:0007669"/>
    <property type="project" value="TreeGrafter"/>
</dbReference>
<reference evidence="4" key="1">
    <citation type="submission" date="2021-09" db="EMBL/GenBank/DDBJ databases">
        <authorList>
            <consortium name="Pathogen Informatics"/>
        </authorList>
    </citation>
    <scope>NUCLEOTIDE SEQUENCE</scope>
</reference>
<name>A0A8J2Q9Z8_9BILA</name>
<feature type="region of interest" description="Disordered" evidence="2">
    <location>
        <begin position="768"/>
        <end position="814"/>
    </location>
</feature>
<dbReference type="SUPFAM" id="SSF48065">
    <property type="entry name" value="DBL homology domain (DH-domain)"/>
    <property type="match status" value="1"/>
</dbReference>
<dbReference type="PANTHER" id="PTHR13217">
    <property type="entry name" value="PLECKSTRIN HOMOLOGY DOMAIN-CONTAINING FAMILY G MEMBER 7"/>
    <property type="match status" value="1"/>
</dbReference>
<dbReference type="GO" id="GO:0005085">
    <property type="term" value="F:guanyl-nucleotide exchange factor activity"/>
    <property type="evidence" value="ECO:0007669"/>
    <property type="project" value="InterPro"/>
</dbReference>
<keyword evidence="1" id="KW-0175">Coiled coil</keyword>
<protein>
    <recommendedName>
        <fullName evidence="3">DH domain-containing protein</fullName>
    </recommendedName>
</protein>
<proteinExistence type="predicted"/>
<dbReference type="InterPro" id="IPR000219">
    <property type="entry name" value="DH_dom"/>
</dbReference>
<evidence type="ECO:0000313" key="5">
    <source>
        <dbReference type="Proteomes" id="UP000746747"/>
    </source>
</evidence>
<comment type="caution">
    <text evidence="4">The sequence shown here is derived from an EMBL/GenBank/DDBJ whole genome shotgun (WGS) entry which is preliminary data.</text>
</comment>
<evidence type="ECO:0000313" key="4">
    <source>
        <dbReference type="EMBL" id="CAG9534392.1"/>
    </source>
</evidence>
<evidence type="ECO:0000256" key="2">
    <source>
        <dbReference type="SAM" id="MobiDB-lite"/>
    </source>
</evidence>
<dbReference type="GO" id="GO:0005886">
    <property type="term" value="C:plasma membrane"/>
    <property type="evidence" value="ECO:0007669"/>
    <property type="project" value="TreeGrafter"/>
</dbReference>
<dbReference type="CDD" id="cd13244">
    <property type="entry name" value="PH_PLEKHG5_G6"/>
    <property type="match status" value="1"/>
</dbReference>
<dbReference type="Proteomes" id="UP000746747">
    <property type="component" value="Unassembled WGS sequence"/>
</dbReference>
<dbReference type="GO" id="GO:0007266">
    <property type="term" value="P:Rho protein signal transduction"/>
    <property type="evidence" value="ECO:0007669"/>
    <property type="project" value="TreeGrafter"/>
</dbReference>
<gene>
    <name evidence="4" type="ORF">CJOHNSTONI_LOCUS4535</name>
</gene>
<evidence type="ECO:0000259" key="3">
    <source>
        <dbReference type="PROSITE" id="PS50010"/>
    </source>
</evidence>
<feature type="compositionally biased region" description="Low complexity" evidence="2">
    <location>
        <begin position="784"/>
        <end position="807"/>
    </location>
</feature>
<feature type="compositionally biased region" description="Polar residues" evidence="2">
    <location>
        <begin position="768"/>
        <end position="783"/>
    </location>
</feature>
<dbReference type="SUPFAM" id="SSF50729">
    <property type="entry name" value="PH domain-like"/>
    <property type="match status" value="1"/>
</dbReference>
<feature type="coiled-coil region" evidence="1">
    <location>
        <begin position="287"/>
        <end position="327"/>
    </location>
</feature>
<dbReference type="Gene3D" id="1.20.900.10">
    <property type="entry name" value="Dbl homology (DH) domain"/>
    <property type="match status" value="1"/>
</dbReference>
<feature type="domain" description="DH" evidence="3">
    <location>
        <begin position="113"/>
        <end position="304"/>
    </location>
</feature>
<sequence>MSYAITELINARDRLKFNLTFINIALDEPSCSGDLPSSTFHDDSSISGGTRRLRSIASTSRRSLFFGKDKAEMLPRLALLKDEMQKSVPMFELEPHWTNIVHDSDELSKHAYEQQEAIWEFVTTEHRYLQLLKQMNELCQCFLKMQEIGYMRDIDPHRVFLNYPELYLHNSKFWKKAVLPMLQTSRNNSTPLDPSILKSGFERIDEWWPCYTTFIYGHADCHSYVQKCQKENELFREFVAWAESQDTMRRQRLLDALTNPMQRLTRYSLLLKAVLKHTVDDTERDTIQDMIVRIEKATRNVEETLNNNDLQNKLNELSRAIESYEAVDCEEFEKIFPIKCYIRLADPMPYFVGQPQFRRVYLRADLKMKDGKQGAKVDAHCILFTDLFLICKASNKRYDRLRILKPPIHIAKMCLQRFPDYSGFVIAPINDFGLPSALYYLSTPSIEETRKWLEMTNMALRDFYRLKPLSPQQCLLGISMGLCNGFGLNDDTDHNRSSSSNSSNHQDIINQEIIHRKSSSMDSQIIAEHNRIASNVQNVNTVSSADQIDRLLKERQNIASGICSGVKSNSIPSHHKLAVVVNDDRSLPSLATTSLNGQSKSSTDLHFASKSIEHLESPNVHRRSRSNSSGPTNPTIDRICSGNLSKLGFSKRDIYVSDIPSTSLEHRERCNLRASQGTLDSIPDFSVQQIPGQWDETVRCSSPSTIIAYANDESAGMSSSQMLNTRRFERRYHTSDGIDITKPKVPTNLPPGILKRFSWNVSTAVGGSSRKISNRMNEQNIRRQSQSTVASSESFSSSTSGFSTASSYMEGSTVTEEMTPITDFDMHISTVAIGEQLEDVAEDTSTLEIQLSNENINEIEQKGTITVPPPLPDAPPPSLNDREKGAGFGAATVIASQPSTTAASVSITSNKGADVTNCVKQQELLKFIMDNHLETSYVSSSIIEFILS</sequence>
<dbReference type="GO" id="GO:0030424">
    <property type="term" value="C:axon"/>
    <property type="evidence" value="ECO:0007669"/>
    <property type="project" value="TreeGrafter"/>
</dbReference>
<dbReference type="InterPro" id="IPR035899">
    <property type="entry name" value="DBL_dom_sf"/>
</dbReference>
<organism evidence="4 5">
    <name type="scientific">Cercopithifilaria johnstoni</name>
    <dbReference type="NCBI Taxonomy" id="2874296"/>
    <lineage>
        <taxon>Eukaryota</taxon>
        <taxon>Metazoa</taxon>
        <taxon>Ecdysozoa</taxon>
        <taxon>Nematoda</taxon>
        <taxon>Chromadorea</taxon>
        <taxon>Rhabditida</taxon>
        <taxon>Spirurina</taxon>
        <taxon>Spiruromorpha</taxon>
        <taxon>Filarioidea</taxon>
        <taxon>Onchocercidae</taxon>
        <taxon>Cercopithifilaria</taxon>
    </lineage>
</organism>
<dbReference type="AlphaFoldDB" id="A0A8J2Q9Z8"/>
<dbReference type="InterPro" id="IPR011993">
    <property type="entry name" value="PH-like_dom_sf"/>
</dbReference>
<feature type="compositionally biased region" description="Polar residues" evidence="2">
    <location>
        <begin position="626"/>
        <end position="635"/>
    </location>
</feature>
<dbReference type="SMART" id="SM00325">
    <property type="entry name" value="RhoGEF"/>
    <property type="match status" value="1"/>
</dbReference>
<accession>A0A8J2Q9Z8</accession>
<dbReference type="Gene3D" id="2.30.29.30">
    <property type="entry name" value="Pleckstrin-homology domain (PH domain)/Phosphotyrosine-binding domain (PTB)"/>
    <property type="match status" value="1"/>
</dbReference>
<dbReference type="PANTHER" id="PTHR13217:SF11">
    <property type="entry name" value="PLECKSTRIN HOMOLOGY DOMAIN-CONTAINING FAMILY G MEMBER 5"/>
    <property type="match status" value="1"/>
</dbReference>
<keyword evidence="5" id="KW-1185">Reference proteome</keyword>